<reference evidence="1" key="2">
    <citation type="journal article" date="2022" name="Microbiol. Resour. Announc.">
        <title>Whole-Genome Sequence of Entomortierella parvispora E1425, a Mucoromycotan Fungus Associated with Burkholderiaceae-Related Endosymbiotic Bacteria.</title>
        <authorList>
            <person name="Herlambang A."/>
            <person name="Guo Y."/>
            <person name="Takashima Y."/>
            <person name="Narisawa K."/>
            <person name="Ohta H."/>
            <person name="Nishizawa T."/>
        </authorList>
    </citation>
    <scope>NUCLEOTIDE SEQUENCE</scope>
    <source>
        <strain evidence="1">E1425</strain>
    </source>
</reference>
<comment type="caution">
    <text evidence="1">The sequence shown here is derived from an EMBL/GenBank/DDBJ whole genome shotgun (WGS) entry which is preliminary data.</text>
</comment>
<evidence type="ECO:0000313" key="2">
    <source>
        <dbReference type="Proteomes" id="UP000827284"/>
    </source>
</evidence>
<dbReference type="InterPro" id="IPR013950">
    <property type="entry name" value="Mis14/Nsl1"/>
</dbReference>
<dbReference type="Proteomes" id="UP000827284">
    <property type="component" value="Unassembled WGS sequence"/>
</dbReference>
<accession>A0A9P3LSX2</accession>
<evidence type="ECO:0008006" key="3">
    <source>
        <dbReference type="Google" id="ProtNLM"/>
    </source>
</evidence>
<gene>
    <name evidence="1" type="ORF">EMPS_01700</name>
</gene>
<dbReference type="AlphaFoldDB" id="A0A9P3LSX2"/>
<reference evidence="1" key="1">
    <citation type="submission" date="2021-11" db="EMBL/GenBank/DDBJ databases">
        <authorList>
            <person name="Herlambang A."/>
            <person name="Guo Y."/>
            <person name="Takashima Y."/>
            <person name="Nishizawa T."/>
        </authorList>
    </citation>
    <scope>NUCLEOTIDE SEQUENCE</scope>
    <source>
        <strain evidence="1">E1425</strain>
    </source>
</reference>
<dbReference type="PANTHER" id="PTHR31749">
    <property type="entry name" value="KINETOCHORE-ASSOCIATED PROTEIN NSL1 HOMOLOG"/>
    <property type="match status" value="1"/>
</dbReference>
<dbReference type="Pfam" id="PF08641">
    <property type="entry name" value="Mis14"/>
    <property type="match status" value="1"/>
</dbReference>
<name>A0A9P3LSX2_9FUNG</name>
<dbReference type="PANTHER" id="PTHR31749:SF3">
    <property type="entry name" value="KINETOCHORE-ASSOCIATED PROTEIN NSL1 HOMOLOG"/>
    <property type="match status" value="1"/>
</dbReference>
<proteinExistence type="predicted"/>
<keyword evidence="2" id="KW-1185">Reference proteome</keyword>
<dbReference type="GO" id="GO:0000444">
    <property type="term" value="C:MIS12/MIND type complex"/>
    <property type="evidence" value="ECO:0007669"/>
    <property type="project" value="TreeGrafter"/>
</dbReference>
<dbReference type="GO" id="GO:0000070">
    <property type="term" value="P:mitotic sister chromatid segregation"/>
    <property type="evidence" value="ECO:0007669"/>
    <property type="project" value="InterPro"/>
</dbReference>
<sequence>MEFPKINVSSKADIQYLADIWRANLYTNLEQQHGDMSQVQPLLDQWLEKVIEMSSASIDINGIPYREAIINDDVEPLDESLASKVQRQRAVAEDLMLKVAERRKRVPEQVKMLLDDALRRQAALADRIEFEQGEDEAADISEEDNGVKLERLDLVTQEFTSSLALLSGLKKTVSSNIARIDGAQAVVDETLP</sequence>
<organism evidence="1 2">
    <name type="scientific">Entomortierella parvispora</name>
    <dbReference type="NCBI Taxonomy" id="205924"/>
    <lineage>
        <taxon>Eukaryota</taxon>
        <taxon>Fungi</taxon>
        <taxon>Fungi incertae sedis</taxon>
        <taxon>Mucoromycota</taxon>
        <taxon>Mortierellomycotina</taxon>
        <taxon>Mortierellomycetes</taxon>
        <taxon>Mortierellales</taxon>
        <taxon>Mortierellaceae</taxon>
        <taxon>Entomortierella</taxon>
    </lineage>
</organism>
<protein>
    <recommendedName>
        <fullName evidence="3">Kinetochore protein mis14</fullName>
    </recommendedName>
</protein>
<evidence type="ECO:0000313" key="1">
    <source>
        <dbReference type="EMBL" id="GJJ69354.1"/>
    </source>
</evidence>
<dbReference type="EMBL" id="BQFW01000002">
    <property type="protein sequence ID" value="GJJ69354.1"/>
    <property type="molecule type" value="Genomic_DNA"/>
</dbReference>
<dbReference type="OrthoDB" id="2135762at2759"/>